<dbReference type="WBParaSite" id="TTAC_0000743701-mRNA-1">
    <property type="protein sequence ID" value="TTAC_0000743701-mRNA-1"/>
    <property type="gene ID" value="TTAC_0000743701"/>
</dbReference>
<name>A0A0R3X2C8_HYDTA</name>
<proteinExistence type="predicted"/>
<sequence>LISFESHRVKRLVRFRPHSYVLGQWTTFSCESVQTNAFTASVHKLLNDHPLEYKGEYTEWCVLLAYIGEHGATSVFSDLVVLTHLASEWYYRIQCFNVDAY</sequence>
<dbReference type="AlphaFoldDB" id="A0A0R3X2C8"/>
<protein>
    <submittedName>
        <fullName evidence="1">BTB domain-containing protein</fullName>
    </submittedName>
</protein>
<evidence type="ECO:0000313" key="1">
    <source>
        <dbReference type="WBParaSite" id="TTAC_0000743701-mRNA-1"/>
    </source>
</evidence>
<reference evidence="1" key="1">
    <citation type="submission" date="2017-02" db="UniProtKB">
        <authorList>
            <consortium name="WormBaseParasite"/>
        </authorList>
    </citation>
    <scope>IDENTIFICATION</scope>
</reference>
<accession>A0A0R3X2C8</accession>
<organism evidence="1">
    <name type="scientific">Hydatigena taeniaeformis</name>
    <name type="common">Feline tapeworm</name>
    <name type="synonym">Taenia taeniaeformis</name>
    <dbReference type="NCBI Taxonomy" id="6205"/>
    <lineage>
        <taxon>Eukaryota</taxon>
        <taxon>Metazoa</taxon>
        <taxon>Spiralia</taxon>
        <taxon>Lophotrochozoa</taxon>
        <taxon>Platyhelminthes</taxon>
        <taxon>Cestoda</taxon>
        <taxon>Eucestoda</taxon>
        <taxon>Cyclophyllidea</taxon>
        <taxon>Taeniidae</taxon>
        <taxon>Hydatigera</taxon>
    </lineage>
</organism>